<dbReference type="RefSeq" id="WP_147086587.1">
    <property type="nucleotide sequence ID" value="NZ_VORM01000005.1"/>
</dbReference>
<evidence type="ECO:0000313" key="2">
    <source>
        <dbReference type="Proteomes" id="UP000321578"/>
    </source>
</evidence>
<dbReference type="PANTHER" id="PTHR43481">
    <property type="entry name" value="FRUCTOSE-1-PHOSPHATE PHOSPHATASE"/>
    <property type="match status" value="1"/>
</dbReference>
<gene>
    <name evidence="1" type="ORF">ESY86_10750</name>
</gene>
<dbReference type="OrthoDB" id="9797743at2"/>
<dbReference type="EMBL" id="VORO01000010">
    <property type="protein sequence ID" value="TXD88963.1"/>
    <property type="molecule type" value="Genomic_DNA"/>
</dbReference>
<dbReference type="Gene3D" id="3.40.50.1000">
    <property type="entry name" value="HAD superfamily/HAD-like"/>
    <property type="match status" value="1"/>
</dbReference>
<accession>A0A5C6ZFY1</accession>
<name>A0A5C6ZFY1_9FLAO</name>
<evidence type="ECO:0000313" key="1">
    <source>
        <dbReference type="EMBL" id="TXD88963.1"/>
    </source>
</evidence>
<dbReference type="CDD" id="cd07505">
    <property type="entry name" value="HAD_BPGM-like"/>
    <property type="match status" value="1"/>
</dbReference>
<protein>
    <submittedName>
        <fullName evidence="1">HAD family phosphatase</fullName>
    </submittedName>
</protein>
<proteinExistence type="predicted"/>
<keyword evidence="2" id="KW-1185">Reference proteome</keyword>
<dbReference type="InterPro" id="IPR051806">
    <property type="entry name" value="HAD-like_SPP"/>
</dbReference>
<dbReference type="GO" id="GO:0050308">
    <property type="term" value="F:sugar-phosphatase activity"/>
    <property type="evidence" value="ECO:0007669"/>
    <property type="project" value="TreeGrafter"/>
</dbReference>
<organism evidence="1 2">
    <name type="scientific">Subsaximicrobium wynnwilliamsii</name>
    <dbReference type="NCBI Taxonomy" id="291179"/>
    <lineage>
        <taxon>Bacteria</taxon>
        <taxon>Pseudomonadati</taxon>
        <taxon>Bacteroidota</taxon>
        <taxon>Flavobacteriia</taxon>
        <taxon>Flavobacteriales</taxon>
        <taxon>Flavobacteriaceae</taxon>
        <taxon>Subsaximicrobium</taxon>
    </lineage>
</organism>
<dbReference type="NCBIfam" id="TIGR01509">
    <property type="entry name" value="HAD-SF-IA-v3"/>
    <property type="match status" value="1"/>
</dbReference>
<comment type="caution">
    <text evidence="1">The sequence shown here is derived from an EMBL/GenBank/DDBJ whole genome shotgun (WGS) entry which is preliminary data.</text>
</comment>
<dbReference type="PANTHER" id="PTHR43481:SF4">
    <property type="entry name" value="GLYCEROL-1-PHOSPHATE PHOSPHOHYDROLASE 1-RELATED"/>
    <property type="match status" value="1"/>
</dbReference>
<dbReference type="InterPro" id="IPR036412">
    <property type="entry name" value="HAD-like_sf"/>
</dbReference>
<dbReference type="Pfam" id="PF00702">
    <property type="entry name" value="Hydrolase"/>
    <property type="match status" value="1"/>
</dbReference>
<dbReference type="InterPro" id="IPR006439">
    <property type="entry name" value="HAD-SF_hydro_IA"/>
</dbReference>
<dbReference type="AlphaFoldDB" id="A0A5C6ZFY1"/>
<reference evidence="1 2" key="1">
    <citation type="submission" date="2019-08" db="EMBL/GenBank/DDBJ databases">
        <title>Genomes of Subsaximicrobium wynnwilliamsii strains.</title>
        <authorList>
            <person name="Bowman J.P."/>
        </authorList>
    </citation>
    <scope>NUCLEOTIDE SEQUENCE [LARGE SCALE GENOMIC DNA]</scope>
    <source>
        <strain evidence="1 2">2-80-2</strain>
    </source>
</reference>
<dbReference type="Gene3D" id="1.10.150.240">
    <property type="entry name" value="Putative phosphatase, domain 2"/>
    <property type="match status" value="1"/>
</dbReference>
<dbReference type="SFLD" id="SFLDS00003">
    <property type="entry name" value="Haloacid_Dehalogenase"/>
    <property type="match status" value="1"/>
</dbReference>
<dbReference type="SUPFAM" id="SSF56784">
    <property type="entry name" value="HAD-like"/>
    <property type="match status" value="1"/>
</dbReference>
<dbReference type="InterPro" id="IPR023214">
    <property type="entry name" value="HAD_sf"/>
</dbReference>
<dbReference type="InterPro" id="IPR023198">
    <property type="entry name" value="PGP-like_dom2"/>
</dbReference>
<dbReference type="SFLD" id="SFLDG01129">
    <property type="entry name" value="C1.5:_HAD__Beta-PGM__Phosphata"/>
    <property type="match status" value="1"/>
</dbReference>
<sequence>MKTQRITRPNALLFDFDGVVVNSFQIHGWSWRAAFESLFQKELPVLNRDAYAGKAPRLIAALFAETQGAPDRANELLMKKQAFLEEAVEPPLLLPGVNAIQQFAKQQGIPYGIASNANRNYVGKSIAQLEIDFEVYFGFEDYTYPKPHPEAYITLAKHLGIKPSEFQNSWVFEDSLVGISAAREAGMFPVGILTQYTAKQLQEAGALISFPTLMEAYQKLKTEL</sequence>
<dbReference type="Proteomes" id="UP000321578">
    <property type="component" value="Unassembled WGS sequence"/>
</dbReference>